<dbReference type="SUPFAM" id="SSF110849">
    <property type="entry name" value="ParB/Sulfiredoxin"/>
    <property type="match status" value="1"/>
</dbReference>
<dbReference type="InterPro" id="IPR013610">
    <property type="entry name" value="ArdC_N"/>
</dbReference>
<dbReference type="InterPro" id="IPR004437">
    <property type="entry name" value="ParB/RepB/Spo0J"/>
</dbReference>
<dbReference type="Pfam" id="PF08401">
    <property type="entry name" value="ArdcN"/>
    <property type="match status" value="1"/>
</dbReference>
<accession>A0A6L2LGI1</accession>
<dbReference type="AlphaFoldDB" id="A0A6L2LGI1"/>
<dbReference type="Gene3D" id="3.90.1530.30">
    <property type="match status" value="1"/>
</dbReference>
<dbReference type="GO" id="GO:0007059">
    <property type="term" value="P:chromosome segregation"/>
    <property type="evidence" value="ECO:0007669"/>
    <property type="project" value="TreeGrafter"/>
</dbReference>
<name>A0A6L2LGI1_TANCI</name>
<dbReference type="Pfam" id="PF18818">
    <property type="entry name" value="MPTase-PolyVal"/>
    <property type="match status" value="1"/>
</dbReference>
<dbReference type="NCBIfam" id="TIGR00180">
    <property type="entry name" value="parB_part"/>
    <property type="match status" value="1"/>
</dbReference>
<dbReference type="SUPFAM" id="SSF109709">
    <property type="entry name" value="KorB DNA-binding domain-like"/>
    <property type="match status" value="1"/>
</dbReference>
<dbReference type="Gene3D" id="1.10.10.2830">
    <property type="match status" value="1"/>
</dbReference>
<dbReference type="GO" id="GO:0005694">
    <property type="term" value="C:chromosome"/>
    <property type="evidence" value="ECO:0007669"/>
    <property type="project" value="TreeGrafter"/>
</dbReference>
<dbReference type="Pfam" id="PF02195">
    <property type="entry name" value="ParB_N"/>
    <property type="match status" value="1"/>
</dbReference>
<reference evidence="2" key="1">
    <citation type="journal article" date="2019" name="Sci. Rep.">
        <title>Draft genome of Tanacetum cinerariifolium, the natural source of mosquito coil.</title>
        <authorList>
            <person name="Yamashiro T."/>
            <person name="Shiraishi A."/>
            <person name="Satake H."/>
            <person name="Nakayama K."/>
        </authorList>
    </citation>
    <scope>NUCLEOTIDE SEQUENCE</scope>
</reference>
<sequence length="882" mass="96596">MAVRNTTEESKGSPKADAYQIITDRILEKMEGCLIPWQKPWQSFGMPRNYVTGHVYTGINAFLLHFLSEGLPLFMTFQQAKKLGGNIRKGAKGFPIIFYNVIEKDKKEGKPGEKERIPFATYSTVFNVADVENVNLILPEGAEVQHQPLEAAEAIVGSWAERPAIKHLDQRAYYVPALDYVNMPIFSSFTTAEAYYQTLFHELTHATGHPSRLNRADLAENMKVKGASGYAREELTAEMGAAFLCGAAGISTQATEENTVAYLQYWVGQLKADKKLIVQAASHAQKAANLILGIIPDPIPAPTAPAPAKEIAATTLPTPQGELRQVPLDEIYIGGNYRLSMSAPGLAELAESIKNSGLIQPATVRPLAEPIEGKYYALVAGGRRYAAHRLAQLLTITCNVREMSEQQADEARLIENVQRENPHPADEAAAVGKLSANGDSHEAIASKLGKSLRWVAQRKAVSQLAAGWLKMLRADKLTLGAAEELARWPQSVQQRLAAEHIKDFGRGSVYTESYVKGWVSSETHLLSAAPWGLADDKLYPQAGACLKCPKRSSCAGVLFEQPGRGKDTCLDAACWKMKMGKQTERAIIDNSTEQQPAVQLSTRYYEMPAGSLSPSRYEVVKKKEGRPGVYIDGPQQGHVAYVKVIGAAPAANKSTYETGLDTRRKRLTKEATKCVLAGRVFGLLKQGDDTAAQARRTLLSSIIARKLLSNRTALDELTFAQLVREWGWEPLAEKTRKAMRGDDYQKWVRAQLSSQFMKSPTTPATLRDLIREGDRFTDRDFMNALGIGHLKLKRAEADPSLFTVAELQILATLTGHPLKRLLDLVTAEMERNPQVAEAVAGKVEAAKGQVVGRKIAPPGLSDTFQPVARVAAQSKGKASKAT</sequence>
<dbReference type="InterPro" id="IPR003115">
    <property type="entry name" value="ParB_N"/>
</dbReference>
<dbReference type="InterPro" id="IPR036086">
    <property type="entry name" value="ParB/Sulfiredoxin_sf"/>
</dbReference>
<comment type="caution">
    <text evidence="2">The sequence shown here is derived from an EMBL/GenBank/DDBJ whole genome shotgun (WGS) entry which is preliminary data.</text>
</comment>
<dbReference type="GO" id="GO:0003697">
    <property type="term" value="F:single-stranded DNA binding"/>
    <property type="evidence" value="ECO:0007669"/>
    <property type="project" value="InterPro"/>
</dbReference>
<gene>
    <name evidence="2" type="ORF">Tci_031312</name>
</gene>
<proteinExistence type="predicted"/>
<evidence type="ECO:0000313" key="2">
    <source>
        <dbReference type="EMBL" id="GEU59334.1"/>
    </source>
</evidence>
<dbReference type="InterPro" id="IPR050336">
    <property type="entry name" value="Chromosome_partition/occlusion"/>
</dbReference>
<dbReference type="InterPro" id="IPR041468">
    <property type="entry name" value="HTH_ParB/Spo0J"/>
</dbReference>
<feature type="domain" description="ParB-like N-terminal" evidence="1">
    <location>
        <begin position="324"/>
        <end position="417"/>
    </location>
</feature>
<dbReference type="PANTHER" id="PTHR33375:SF7">
    <property type="entry name" value="CHROMOSOME 2-PARTITIONING PROTEIN PARB-RELATED"/>
    <property type="match status" value="1"/>
</dbReference>
<protein>
    <recommendedName>
        <fullName evidence="1">ParB-like N-terminal domain-containing protein</fullName>
    </recommendedName>
</protein>
<dbReference type="EMBL" id="BKCJ010004153">
    <property type="protein sequence ID" value="GEU59334.1"/>
    <property type="molecule type" value="Genomic_DNA"/>
</dbReference>
<dbReference type="Pfam" id="PF17762">
    <property type="entry name" value="HTH_ParB"/>
    <property type="match status" value="1"/>
</dbReference>
<dbReference type="InterPro" id="IPR041459">
    <property type="entry name" value="MPTase-PolyVal"/>
</dbReference>
<organism evidence="2">
    <name type="scientific">Tanacetum cinerariifolium</name>
    <name type="common">Dalmatian daisy</name>
    <name type="synonym">Chrysanthemum cinerariifolium</name>
    <dbReference type="NCBI Taxonomy" id="118510"/>
    <lineage>
        <taxon>Eukaryota</taxon>
        <taxon>Viridiplantae</taxon>
        <taxon>Streptophyta</taxon>
        <taxon>Embryophyta</taxon>
        <taxon>Tracheophyta</taxon>
        <taxon>Spermatophyta</taxon>
        <taxon>Magnoliopsida</taxon>
        <taxon>eudicotyledons</taxon>
        <taxon>Gunneridae</taxon>
        <taxon>Pentapetalae</taxon>
        <taxon>asterids</taxon>
        <taxon>campanulids</taxon>
        <taxon>Asterales</taxon>
        <taxon>Asteraceae</taxon>
        <taxon>Asteroideae</taxon>
        <taxon>Anthemideae</taxon>
        <taxon>Anthemidinae</taxon>
        <taxon>Tanacetum</taxon>
    </lineage>
</organism>
<dbReference type="SMART" id="SM00470">
    <property type="entry name" value="ParB"/>
    <property type="match status" value="1"/>
</dbReference>
<evidence type="ECO:0000259" key="1">
    <source>
        <dbReference type="SMART" id="SM00470"/>
    </source>
</evidence>
<dbReference type="PANTHER" id="PTHR33375">
    <property type="entry name" value="CHROMOSOME-PARTITIONING PROTEIN PARB-RELATED"/>
    <property type="match status" value="1"/>
</dbReference>